<name>X1UK81_9ZZZZ</name>
<proteinExistence type="predicted"/>
<dbReference type="AlphaFoldDB" id="X1UK81"/>
<comment type="caution">
    <text evidence="1">The sequence shown here is derived from an EMBL/GenBank/DDBJ whole genome shotgun (WGS) entry which is preliminary data.</text>
</comment>
<gene>
    <name evidence="1" type="ORF">S12H4_40401</name>
</gene>
<reference evidence="1" key="1">
    <citation type="journal article" date="2014" name="Front. Microbiol.">
        <title>High frequency of phylogenetically diverse reductive dehalogenase-homologous genes in deep subseafloor sedimentary metagenomes.</title>
        <authorList>
            <person name="Kawai M."/>
            <person name="Futagami T."/>
            <person name="Toyoda A."/>
            <person name="Takaki Y."/>
            <person name="Nishi S."/>
            <person name="Hori S."/>
            <person name="Arai W."/>
            <person name="Tsubouchi T."/>
            <person name="Morono Y."/>
            <person name="Uchiyama I."/>
            <person name="Ito T."/>
            <person name="Fujiyama A."/>
            <person name="Inagaki F."/>
            <person name="Takami H."/>
        </authorList>
    </citation>
    <scope>NUCLEOTIDE SEQUENCE</scope>
    <source>
        <strain evidence="1">Expedition CK06-06</strain>
    </source>
</reference>
<sequence length="206" mass="22082">MLFQFGSLLRLGVSNKIAIGNNKPRPYDAGLILNEGPSARIVKQMFEAVGDVPLGVFVKGMSEERINELVSLGCDFVVFDIGIPAAVLHKEEVGKFLMIEPSLDQGFVRAINSLEVDGVFISSRGGDTFVAVEHLLVCRRFVELLAKPVIMALPSLVTKAELTSLWQAGVDGIVAPPAQSVEALAELKKMIGDLPGGARGRRAKAV</sequence>
<protein>
    <submittedName>
        <fullName evidence="1">Uncharacterized protein</fullName>
    </submittedName>
</protein>
<organism evidence="1">
    <name type="scientific">marine sediment metagenome</name>
    <dbReference type="NCBI Taxonomy" id="412755"/>
    <lineage>
        <taxon>unclassified sequences</taxon>
        <taxon>metagenomes</taxon>
        <taxon>ecological metagenomes</taxon>
    </lineage>
</organism>
<dbReference type="EMBL" id="BARW01024512">
    <property type="protein sequence ID" value="GAI92769.1"/>
    <property type="molecule type" value="Genomic_DNA"/>
</dbReference>
<evidence type="ECO:0000313" key="1">
    <source>
        <dbReference type="EMBL" id="GAI92769.1"/>
    </source>
</evidence>
<accession>X1UK81</accession>
<dbReference type="SUPFAM" id="SSF51412">
    <property type="entry name" value="Inosine monophosphate dehydrogenase (IMPDH)"/>
    <property type="match status" value="1"/>
</dbReference>